<name>A0A444YQ44_ARAHY</name>
<keyword evidence="16" id="KW-0157">Chromophore</keyword>
<evidence type="ECO:0000313" key="25">
    <source>
        <dbReference type="EMBL" id="RYR04027.1"/>
    </source>
</evidence>
<gene>
    <name evidence="25" type="ORF">Ahy_B06g083544</name>
</gene>
<protein>
    <recommendedName>
        <fullName evidence="5">Photosystem I P700 chlorophyll a apoprotein A1</fullName>
        <ecNumber evidence="4">1.97.1.12</ecNumber>
    </recommendedName>
    <alternativeName>
        <fullName evidence="22">PsaA</fullName>
    </alternativeName>
</protein>
<dbReference type="GO" id="GO:0009535">
    <property type="term" value="C:chloroplast thylakoid membrane"/>
    <property type="evidence" value="ECO:0007669"/>
    <property type="project" value="TreeGrafter"/>
</dbReference>
<evidence type="ECO:0000256" key="15">
    <source>
        <dbReference type="ARBA" id="ARBA00022989"/>
    </source>
</evidence>
<keyword evidence="14" id="KW-0249">Electron transport</keyword>
<feature type="transmembrane region" description="Helical" evidence="24">
    <location>
        <begin position="705"/>
        <end position="723"/>
    </location>
</feature>
<comment type="similarity">
    <text evidence="3">Belongs to the PsaA/PsaB family.</text>
</comment>
<keyword evidence="10 24" id="KW-0812">Transmembrane</keyword>
<keyword evidence="6" id="KW-0813">Transport</keyword>
<comment type="subcellular location">
    <subcellularLocation>
        <location evidence="2">Membrane</location>
        <topology evidence="2">Multi-pass membrane protein</topology>
    </subcellularLocation>
</comment>
<reference evidence="25 26" key="1">
    <citation type="submission" date="2019-01" db="EMBL/GenBank/DDBJ databases">
        <title>Sequencing of cultivated peanut Arachis hypogaea provides insights into genome evolution and oil improvement.</title>
        <authorList>
            <person name="Chen X."/>
        </authorList>
    </citation>
    <scope>NUCLEOTIDE SEQUENCE [LARGE SCALE GENOMIC DNA]</scope>
    <source>
        <strain evidence="26">cv. Fuhuasheng</strain>
        <tissue evidence="25">Leaves</tissue>
    </source>
</reference>
<comment type="subunit">
    <text evidence="21">The PsaA/B heterodimer binds the P700 chlorophyll special pair and subsequent electron acceptors. PSI consists of a core antenna complex that captures photons, and an electron transfer chain that converts photonic excitation into a charge separation. The eukaryotic PSI reaction center is composed of at least 11 subunits.</text>
</comment>
<evidence type="ECO:0000256" key="3">
    <source>
        <dbReference type="ARBA" id="ARBA00010598"/>
    </source>
</evidence>
<evidence type="ECO:0000256" key="10">
    <source>
        <dbReference type="ARBA" id="ARBA00022692"/>
    </source>
</evidence>
<keyword evidence="26" id="KW-1185">Reference proteome</keyword>
<evidence type="ECO:0000313" key="26">
    <source>
        <dbReference type="Proteomes" id="UP000289738"/>
    </source>
</evidence>
<keyword evidence="11" id="KW-0479">Metal-binding</keyword>
<dbReference type="Gene3D" id="1.20.1130.10">
    <property type="entry name" value="Photosystem I PsaA/PsaB"/>
    <property type="match status" value="3"/>
</dbReference>
<keyword evidence="12" id="KW-0603">Photosystem I</keyword>
<dbReference type="HAMAP" id="MF_00458">
    <property type="entry name" value="PSI_PsaA"/>
    <property type="match status" value="1"/>
</dbReference>
<dbReference type="Proteomes" id="UP000289738">
    <property type="component" value="Chromosome B06"/>
</dbReference>
<feature type="transmembrane region" description="Helical" evidence="24">
    <location>
        <begin position="1157"/>
        <end position="1175"/>
    </location>
</feature>
<dbReference type="Pfam" id="PF00223">
    <property type="entry name" value="PsaA_PsaB"/>
    <property type="match status" value="2"/>
</dbReference>
<evidence type="ECO:0000256" key="18">
    <source>
        <dbReference type="ARBA" id="ARBA00023004"/>
    </source>
</evidence>
<dbReference type="GO" id="GO:0016491">
    <property type="term" value="F:oxidoreductase activity"/>
    <property type="evidence" value="ECO:0007669"/>
    <property type="project" value="UniProtKB-KW"/>
</dbReference>
<evidence type="ECO:0000256" key="2">
    <source>
        <dbReference type="ARBA" id="ARBA00004141"/>
    </source>
</evidence>
<evidence type="ECO:0000256" key="19">
    <source>
        <dbReference type="ARBA" id="ARBA00023014"/>
    </source>
</evidence>
<evidence type="ECO:0000256" key="12">
    <source>
        <dbReference type="ARBA" id="ARBA00022836"/>
    </source>
</evidence>
<feature type="transmembrane region" description="Helical" evidence="24">
    <location>
        <begin position="365"/>
        <end position="387"/>
    </location>
</feature>
<feature type="transmembrane region" description="Helical" evidence="24">
    <location>
        <begin position="779"/>
        <end position="801"/>
    </location>
</feature>
<dbReference type="GO" id="GO:0015979">
    <property type="term" value="P:photosynthesis"/>
    <property type="evidence" value="ECO:0007669"/>
    <property type="project" value="UniProtKB-KW"/>
</dbReference>
<keyword evidence="8" id="KW-0148">Chlorophyll</keyword>
<feature type="transmembrane region" description="Helical" evidence="24">
    <location>
        <begin position="325"/>
        <end position="345"/>
    </location>
</feature>
<dbReference type="PANTHER" id="PTHR30128:SF19">
    <property type="entry name" value="PHOTOSYSTEM I P700 CHLOROPHYLL A APOPROTEIN A1-RELATED"/>
    <property type="match status" value="1"/>
</dbReference>
<keyword evidence="9" id="KW-0602">Photosynthesis</keyword>
<evidence type="ECO:0000256" key="7">
    <source>
        <dbReference type="ARBA" id="ARBA00022485"/>
    </source>
</evidence>
<feature type="transmembrane region" description="Helical" evidence="24">
    <location>
        <begin position="408"/>
        <end position="429"/>
    </location>
</feature>
<keyword evidence="18" id="KW-0408">Iron</keyword>
<dbReference type="SUPFAM" id="SSF81558">
    <property type="entry name" value="Photosystem I subunits PsaA/PsaB"/>
    <property type="match status" value="2"/>
</dbReference>
<dbReference type="InterPro" id="IPR020586">
    <property type="entry name" value="PSI_PsaA/B_CS"/>
</dbReference>
<keyword evidence="15 24" id="KW-1133">Transmembrane helix</keyword>
<dbReference type="InterPro" id="IPR036408">
    <property type="entry name" value="PSI_PsaA/B_sf"/>
</dbReference>
<dbReference type="PRINTS" id="PR00257">
    <property type="entry name" value="PHOTSYSPSAAB"/>
</dbReference>
<evidence type="ECO:0000256" key="24">
    <source>
        <dbReference type="SAM" id="Phobius"/>
    </source>
</evidence>
<evidence type="ECO:0000256" key="4">
    <source>
        <dbReference type="ARBA" id="ARBA00013197"/>
    </source>
</evidence>
<evidence type="ECO:0000256" key="9">
    <source>
        <dbReference type="ARBA" id="ARBA00022531"/>
    </source>
</evidence>
<keyword evidence="17" id="KW-0560">Oxidoreductase</keyword>
<evidence type="ECO:0000256" key="11">
    <source>
        <dbReference type="ARBA" id="ARBA00022723"/>
    </source>
</evidence>
<feature type="transmembrane region" description="Helical" evidence="24">
    <location>
        <begin position="173"/>
        <end position="195"/>
    </location>
</feature>
<evidence type="ECO:0000256" key="21">
    <source>
        <dbReference type="ARBA" id="ARBA00026002"/>
    </source>
</evidence>
<comment type="caution">
    <text evidence="25">The sequence shown here is derived from an EMBL/GenBank/DDBJ whole genome shotgun (WGS) entry which is preliminary data.</text>
</comment>
<dbReference type="NCBIfam" id="TIGR01335">
    <property type="entry name" value="psaA"/>
    <property type="match status" value="2"/>
</dbReference>
<evidence type="ECO:0000256" key="1">
    <source>
        <dbReference type="ARBA" id="ARBA00003162"/>
    </source>
</evidence>
<evidence type="ECO:0000256" key="20">
    <source>
        <dbReference type="ARBA" id="ARBA00023136"/>
    </source>
</evidence>
<evidence type="ECO:0000256" key="5">
    <source>
        <dbReference type="ARBA" id="ARBA00017774"/>
    </source>
</evidence>
<dbReference type="PROSITE" id="PS00419">
    <property type="entry name" value="PHOTOSYSTEM_I_PSAAB"/>
    <property type="match status" value="2"/>
</dbReference>
<dbReference type="EC" id="1.97.1.12" evidence="4"/>
<organism evidence="25 26">
    <name type="scientific">Arachis hypogaea</name>
    <name type="common">Peanut</name>
    <dbReference type="NCBI Taxonomy" id="3818"/>
    <lineage>
        <taxon>Eukaryota</taxon>
        <taxon>Viridiplantae</taxon>
        <taxon>Streptophyta</taxon>
        <taxon>Embryophyta</taxon>
        <taxon>Tracheophyta</taxon>
        <taxon>Spermatophyta</taxon>
        <taxon>Magnoliopsida</taxon>
        <taxon>eudicotyledons</taxon>
        <taxon>Gunneridae</taxon>
        <taxon>Pentapetalae</taxon>
        <taxon>rosids</taxon>
        <taxon>fabids</taxon>
        <taxon>Fabales</taxon>
        <taxon>Fabaceae</taxon>
        <taxon>Papilionoideae</taxon>
        <taxon>50 kb inversion clade</taxon>
        <taxon>dalbergioids sensu lato</taxon>
        <taxon>Dalbergieae</taxon>
        <taxon>Pterocarpus clade</taxon>
        <taxon>Arachis</taxon>
    </lineage>
</organism>
<feature type="transmembrane region" description="Helical" evidence="24">
    <location>
        <begin position="917"/>
        <end position="935"/>
    </location>
</feature>
<feature type="transmembrane region" description="Helical" evidence="24">
    <location>
        <begin position="1059"/>
        <end position="1080"/>
    </location>
</feature>
<evidence type="ECO:0000256" key="23">
    <source>
        <dbReference type="ARBA" id="ARBA00048912"/>
    </source>
</evidence>
<evidence type="ECO:0000256" key="17">
    <source>
        <dbReference type="ARBA" id="ARBA00023002"/>
    </source>
</evidence>
<dbReference type="EMBL" id="SDMP01000016">
    <property type="protein sequence ID" value="RYR04027.1"/>
    <property type="molecule type" value="Genomic_DNA"/>
</dbReference>
<feature type="transmembrane region" description="Helical" evidence="24">
    <location>
        <begin position="506"/>
        <end position="524"/>
    </location>
</feature>
<dbReference type="PANTHER" id="PTHR30128">
    <property type="entry name" value="OUTER MEMBRANE PROTEIN, OMPA-RELATED"/>
    <property type="match status" value="1"/>
</dbReference>
<dbReference type="STRING" id="3818.A0A444YQ44"/>
<feature type="transmembrane region" description="Helical" evidence="24">
    <location>
        <begin position="822"/>
        <end position="843"/>
    </location>
</feature>
<feature type="transmembrane region" description="Helical" evidence="24">
    <location>
        <begin position="1216"/>
        <end position="1236"/>
    </location>
</feature>
<comment type="catalytic activity">
    <reaction evidence="23">
        <text>reduced [plastocyanin] + hnu + oxidized [2Fe-2S]-[ferredoxin] = oxidized [plastocyanin] + reduced [2Fe-2S]-[ferredoxin]</text>
        <dbReference type="Rhea" id="RHEA:30407"/>
        <dbReference type="Rhea" id="RHEA-COMP:10000"/>
        <dbReference type="Rhea" id="RHEA-COMP:10001"/>
        <dbReference type="Rhea" id="RHEA-COMP:10039"/>
        <dbReference type="Rhea" id="RHEA-COMP:10040"/>
        <dbReference type="ChEBI" id="CHEBI:29036"/>
        <dbReference type="ChEBI" id="CHEBI:30212"/>
        <dbReference type="ChEBI" id="CHEBI:33737"/>
        <dbReference type="ChEBI" id="CHEBI:33738"/>
        <dbReference type="ChEBI" id="CHEBI:49552"/>
        <dbReference type="EC" id="1.97.1.12"/>
    </reaction>
</comment>
<dbReference type="InterPro" id="IPR001280">
    <property type="entry name" value="PSI_PsaA/B"/>
</dbReference>
<comment type="function">
    <text evidence="1">PsaA and PsaB bind P700, the primary electron donor of photosystem I (PSI), as well as the electron acceptors A0, A1 and FX. PSI is a plastocyanin-ferredoxin oxidoreductase, converting photonic excitation into a charge separation, which transfers an electron from the donor P700 chlorophyll pair to the spectroscopically characterized acceptors A0, A1, FX, FA and FB in turn. Oxidized P700 is reduced on the lumenal side of the thylakoid membrane by plastocyanin.</text>
</comment>
<feature type="transmembrane region" description="Helical" evidence="24">
    <location>
        <begin position="976"/>
        <end position="996"/>
    </location>
</feature>
<evidence type="ECO:0000256" key="6">
    <source>
        <dbReference type="ARBA" id="ARBA00022448"/>
    </source>
</evidence>
<sequence>MRQETLKYGSKGRNLLTYSDRGEQAIRQGDSEIDEAWFDHAAEYWKQAIALTPAKGPDTTTWIWNLHADAHDFDSHTSDLEEISRKVFSAHFGQLSIIFLWLSGMYFHSARFSNYEAWLSDPIHIGPSAQVVWPIVGQEILNGDVGGGFRGIQITSGFFQIWRASGITSELQLYCTAIGALVFAALMLFAGWFHYHKAAPKLAWFQDVESMLNHHLAGLLRLGSLSWAGHQGATPFFTLNWSKYADFLTFCGGLDPVTGGLWLTDIAHHHLAIAILFLIAGHMYRTNWGIGHGIKEILEAHKGPFTGQGHKGLYEILTTSWHAQLSINLAMLGSLTIVVAHHMYSMPPYPYLATDYGTQLSLFTHHMWIGGFLIVGAAAHAAIFMVRDYDPTTRYNDLLDRVLRHRDAIISHLNWVCIFLGFHSFGLYIHNDTMSALGRPQDMFSDTAIQLQPVFAQWIQNTHALAPNTTAPGATTSTSLTWGGGDLVAVGGKVALLPIPLGTADFLVHHIHAFTIHVTVLILLKGVLFARSSRLIPDKANLGFRFPCDGPGRGGTCQVSAWDHVFLGLFWMYNAISVVIFHFSWKMQSDVWGTISDQGVVTHITGGNFAQSSITINGWLRDFLWAQAFQVIQSYGSSLSAYGLFFLGAHFVWAFSLMFLFSGRGYWQELIESIVWAHNKLKVAPATQPRALSIVQGRAVGVTHYLLGGIATTWAFFLARIIADPLHVRPIAHAIWDPHFGQPAVEAFTRGGALGPVNIAYSGVYQWWYTIGLRTNGDLYTGALFLLFLSAISLIAGWLHLQPKWKPSVAWFKNAESRLNHHLSGLFGVSSLAWTGHLVHVAIPGARGEYVRWNNFLGVLPHPQGLGPLFTGQWNLYAQNPDSSSHLFGTPQGAGTAILTLLGGFHPQTQSLWLTDIAHHHLAIAILFLIAGHMYRTNWGIGHGIKEILEAHKGPFTGQGHKGLYEILTTSWHAQLSINLAMLGSLTIVVAHHMYSMPPYPYLATDYGTQLSLFTHHMWIGGFLIVGAAAHAAIFMVRDYDPTTRYNDLLDRVLRHRDAIISHLNWVCIFLGFHSFGLYIHNDTMSALGRPQDMFSDTAIQLQPVFAQWIQNTHALAPNTTAPGATTSTSSTWGGGDLVAVGGKVALLPIPLGTADFLVHHIHAFTIHVTVLILLKGVLFARSSRLIPDKANLGFRFPCDGPGRGGTCQVSAWDHVFLGLFWMYNAISVVIFHFSWKMQSDVWGTISDQGVVTHITGGNFAQSSITINGWLRSFLLPLCDLNRRKEVQSSIVSCLFGNGLTSSPRSSSSLMTAIERHQAFIII</sequence>
<feature type="transmembrane region" description="Helical" evidence="24">
    <location>
        <begin position="266"/>
        <end position="284"/>
    </location>
</feature>
<keyword evidence="20 24" id="KW-0472">Membrane</keyword>
<keyword evidence="13" id="KW-0460">Magnesium</keyword>
<keyword evidence="7" id="KW-0004">4Fe-4S</keyword>
<dbReference type="GO" id="GO:0046872">
    <property type="term" value="F:metal ion binding"/>
    <property type="evidence" value="ECO:0007669"/>
    <property type="project" value="UniProtKB-KW"/>
</dbReference>
<evidence type="ECO:0000256" key="13">
    <source>
        <dbReference type="ARBA" id="ARBA00022842"/>
    </source>
</evidence>
<dbReference type="GO" id="GO:0009522">
    <property type="term" value="C:photosystem I"/>
    <property type="evidence" value="ECO:0007669"/>
    <property type="project" value="UniProtKB-KW"/>
</dbReference>
<dbReference type="GO" id="GO:0051539">
    <property type="term" value="F:4 iron, 4 sulfur cluster binding"/>
    <property type="evidence" value="ECO:0007669"/>
    <property type="project" value="UniProtKB-KW"/>
</dbReference>
<proteinExistence type="inferred from homology"/>
<feature type="transmembrane region" description="Helical" evidence="24">
    <location>
        <begin position="565"/>
        <end position="585"/>
    </location>
</feature>
<evidence type="ECO:0000256" key="16">
    <source>
        <dbReference type="ARBA" id="ARBA00022991"/>
    </source>
</evidence>
<feature type="transmembrane region" description="Helical" evidence="24">
    <location>
        <begin position="639"/>
        <end position="661"/>
    </location>
</feature>
<evidence type="ECO:0000256" key="14">
    <source>
        <dbReference type="ARBA" id="ARBA00022982"/>
    </source>
</evidence>
<evidence type="ECO:0000256" key="8">
    <source>
        <dbReference type="ARBA" id="ARBA00022494"/>
    </source>
</evidence>
<evidence type="ECO:0000256" key="22">
    <source>
        <dbReference type="ARBA" id="ARBA00031004"/>
    </source>
</evidence>
<dbReference type="GO" id="GO:0016168">
    <property type="term" value="F:chlorophyll binding"/>
    <property type="evidence" value="ECO:0007669"/>
    <property type="project" value="UniProtKB-KW"/>
</dbReference>
<dbReference type="InterPro" id="IPR006243">
    <property type="entry name" value="PSI_PsaA"/>
</dbReference>
<feature type="transmembrane region" description="Helical" evidence="24">
    <location>
        <begin position="1016"/>
        <end position="1038"/>
    </location>
</feature>
<keyword evidence="19" id="KW-0411">Iron-sulfur</keyword>
<accession>A0A444YQ44</accession>